<dbReference type="Proteomes" id="UP000430843">
    <property type="component" value="Unassembled WGS sequence"/>
</dbReference>
<dbReference type="EMBL" id="WBWA01000008">
    <property type="protein sequence ID" value="KAB2665162.1"/>
    <property type="molecule type" value="Genomic_DNA"/>
</dbReference>
<organism evidence="2 4">
    <name type="scientific">Brucella tritici</name>
    <dbReference type="NCBI Taxonomy" id="94626"/>
    <lineage>
        <taxon>Bacteria</taxon>
        <taxon>Pseudomonadati</taxon>
        <taxon>Pseudomonadota</taxon>
        <taxon>Alphaproteobacteria</taxon>
        <taxon>Hyphomicrobiales</taxon>
        <taxon>Brucellaceae</taxon>
        <taxon>Brucella/Ochrobactrum group</taxon>
        <taxon>Brucella</taxon>
    </lineage>
</organism>
<dbReference type="Gene3D" id="1.10.3230.30">
    <property type="entry name" value="Phage gp6-like head-tail connector protein"/>
    <property type="match status" value="1"/>
</dbReference>
<proteinExistence type="predicted"/>
<dbReference type="Proteomes" id="UP000558475">
    <property type="component" value="Unassembled WGS sequence"/>
</dbReference>
<name>A0A7X6FQ08_9HYPH</name>
<comment type="caution">
    <text evidence="2">The sequence shown here is derived from an EMBL/GenBank/DDBJ whole genome shotgun (WGS) entry which is preliminary data.</text>
</comment>
<evidence type="ECO:0000313" key="4">
    <source>
        <dbReference type="Proteomes" id="UP000558475"/>
    </source>
</evidence>
<dbReference type="CDD" id="cd08054">
    <property type="entry name" value="gp6"/>
    <property type="match status" value="1"/>
</dbReference>
<accession>A0A7X6FQ08</accession>
<reference evidence="2 4" key="2">
    <citation type="submission" date="2020-04" db="EMBL/GenBank/DDBJ databases">
        <title>Whole genome sequencing of clinical and environmental type strains of Ochrobactrum.</title>
        <authorList>
            <person name="Dharne M."/>
        </authorList>
    </citation>
    <scope>NUCLEOTIDE SEQUENCE [LARGE SCALE GENOMIC DNA]</scope>
    <source>
        <strain evidence="2 4">DSM 13340</strain>
    </source>
</reference>
<evidence type="ECO:0000313" key="1">
    <source>
        <dbReference type="EMBL" id="KAB2665162.1"/>
    </source>
</evidence>
<dbReference type="EMBL" id="JAAXZB010000001">
    <property type="protein sequence ID" value="NKW09830.1"/>
    <property type="molecule type" value="Genomic_DNA"/>
</dbReference>
<reference evidence="1 3" key="1">
    <citation type="submission" date="2019-09" db="EMBL/GenBank/DDBJ databases">
        <title>Taxonomic organization of the family Brucellaceae based on a phylogenomic approach.</title>
        <authorList>
            <person name="Leclercq S."/>
            <person name="Cloeckaert A."/>
            <person name="Zygmunt M.S."/>
        </authorList>
    </citation>
    <scope>NUCLEOTIDE SEQUENCE [LARGE SCALE GENOMIC DNA]</scope>
    <source>
        <strain evidence="1 3">LMG 18957</strain>
    </source>
</reference>
<sequence length="197" mass="21556">MWYQPEIVTPVSAEPVTLGMAKQQCRAEVYDDDGNIAASVDDPLFQLLISSARDHVEKICGQFFAPCQVEAYCDGFADLARFDVAQVTEIVAISYVSVAGNDEILPPSTYELRKDGLDAGAVLKPGHTWPNKQAGSRIKVHMKVGTASPPPTVLRAMLLLIGAWYENREETVIGVSIGQLPTYVSVDALLCNNRRFL</sequence>
<dbReference type="RefSeq" id="WP_151677771.1">
    <property type="nucleotide sequence ID" value="NZ_WBWA01000008.1"/>
</dbReference>
<protein>
    <submittedName>
        <fullName evidence="2">Phage gp6-like head-tail connector protein</fullName>
    </submittedName>
</protein>
<keyword evidence="3" id="KW-1185">Reference proteome</keyword>
<gene>
    <name evidence="1" type="ORF">F9K91_10510</name>
    <name evidence="2" type="ORF">HGG76_10500</name>
</gene>
<dbReference type="AlphaFoldDB" id="A0A7X6FQ08"/>
<evidence type="ECO:0000313" key="2">
    <source>
        <dbReference type="EMBL" id="NKW09830.1"/>
    </source>
</evidence>
<evidence type="ECO:0000313" key="3">
    <source>
        <dbReference type="Proteomes" id="UP000430843"/>
    </source>
</evidence>